<name>F2URA0_SALR5</name>
<organism evidence="3">
    <name type="scientific">Salpingoeca rosetta (strain ATCC 50818 / BSB-021)</name>
    <dbReference type="NCBI Taxonomy" id="946362"/>
    <lineage>
        <taxon>Eukaryota</taxon>
        <taxon>Choanoflagellata</taxon>
        <taxon>Craspedida</taxon>
        <taxon>Salpingoecidae</taxon>
        <taxon>Salpingoeca</taxon>
    </lineage>
</organism>
<evidence type="ECO:0000313" key="3">
    <source>
        <dbReference type="Proteomes" id="UP000007799"/>
    </source>
</evidence>
<feature type="compositionally biased region" description="Basic and acidic residues" evidence="1">
    <location>
        <begin position="106"/>
        <end position="141"/>
    </location>
</feature>
<evidence type="ECO:0008006" key="4">
    <source>
        <dbReference type="Google" id="ProtNLM"/>
    </source>
</evidence>
<accession>F2URA0</accession>
<evidence type="ECO:0000256" key="1">
    <source>
        <dbReference type="SAM" id="MobiDB-lite"/>
    </source>
</evidence>
<keyword evidence="3" id="KW-1185">Reference proteome</keyword>
<dbReference type="KEGG" id="sre:PTSG_10881"/>
<feature type="compositionally biased region" description="Low complexity" evidence="1">
    <location>
        <begin position="56"/>
        <end position="97"/>
    </location>
</feature>
<protein>
    <recommendedName>
        <fullName evidence="4">PH domain-containing protein</fullName>
    </recommendedName>
</protein>
<feature type="region of interest" description="Disordered" evidence="1">
    <location>
        <begin position="241"/>
        <end position="265"/>
    </location>
</feature>
<gene>
    <name evidence="2" type="ORF">PTSG_10881</name>
</gene>
<dbReference type="SUPFAM" id="SSF50729">
    <property type="entry name" value="PH domain-like"/>
    <property type="match status" value="1"/>
</dbReference>
<dbReference type="Proteomes" id="UP000007799">
    <property type="component" value="Unassembled WGS sequence"/>
</dbReference>
<reference evidence="2" key="1">
    <citation type="submission" date="2009-08" db="EMBL/GenBank/DDBJ databases">
        <title>Annotation of Salpingoeca rosetta.</title>
        <authorList>
            <consortium name="The Broad Institute Genome Sequencing Platform"/>
            <person name="Russ C."/>
            <person name="Cuomo C."/>
            <person name="Burger G."/>
            <person name="Gray M.W."/>
            <person name="Holland P.W.H."/>
            <person name="King N."/>
            <person name="Lang F.B.F."/>
            <person name="Roger A.J."/>
            <person name="Ruiz-Trillo I."/>
            <person name="Young S.K."/>
            <person name="Zeng Q."/>
            <person name="Gargeya S."/>
            <person name="Alvarado L."/>
            <person name="Berlin A."/>
            <person name="Chapman S.B."/>
            <person name="Chen Z."/>
            <person name="Freedman E."/>
            <person name="Gellesch M."/>
            <person name="Goldberg J."/>
            <person name="Griggs A."/>
            <person name="Gujja S."/>
            <person name="Heilman E."/>
            <person name="Heiman D."/>
            <person name="Howarth C."/>
            <person name="Mehta T."/>
            <person name="Neiman D."/>
            <person name="Pearson M."/>
            <person name="Roberts A."/>
            <person name="Saif S."/>
            <person name="Shea T."/>
            <person name="Shenoy N."/>
            <person name="Sisk P."/>
            <person name="Stolte C."/>
            <person name="Sykes S."/>
            <person name="White J."/>
            <person name="Yandava C."/>
            <person name="Haas B."/>
            <person name="Nusbaum C."/>
            <person name="Birren B."/>
        </authorList>
    </citation>
    <scope>NUCLEOTIDE SEQUENCE [LARGE SCALE GENOMIC DNA]</scope>
    <source>
        <strain evidence="2">ATCC 50818</strain>
    </source>
</reference>
<dbReference type="InterPro" id="IPR011993">
    <property type="entry name" value="PH-like_dom_sf"/>
</dbReference>
<dbReference type="Gene3D" id="2.30.29.30">
    <property type="entry name" value="Pleckstrin-homology domain (PH domain)/Phosphotyrosine-binding domain (PTB)"/>
    <property type="match status" value="1"/>
</dbReference>
<feature type="compositionally biased region" description="Basic residues" evidence="1">
    <location>
        <begin position="199"/>
        <end position="215"/>
    </location>
</feature>
<feature type="compositionally biased region" description="Low complexity" evidence="1">
    <location>
        <begin position="216"/>
        <end position="227"/>
    </location>
</feature>
<sequence>MAAPEAQKPQEEEESSETVMSTDETSARAAAVTATTPQEEASEQRAQERVREEESTAASEAAQPQRPQRKSAAAAAAAATTAEKTTASAASFVPATLAKEEEEEEVKTPEAKPDVQEQQQREEEETVQEKAEVEATEEQHEAPSSGSHRKENGQHGTSPLPSVDRTAQVVESQPVDSSAVAVASPRSGRRWFGFLSKSTVRRRKRESPAQKRRSAHGAPSSSTSSPANDFLQQAMQFESQVKANTTHRHNDDDGEDDGDAGGAEDVHKFHVYDDPRSISVQLFKKSKHDKKAAAAFYVALNHTLAQTTHPFTFEGELVAKQELDSAGHKSKAHKSFKTYIASLRGCVLTLRASEKDRLPTIGPLYITADGVSRESHKKKGAVIRISALQGTFLVQGKDGAQTAAWLDRLTAITPLVLDCPHYISSEAKDALESFVGKTVNMIPTGDAARLPVVMLGLSGSGKTSIIRALTSQGYNEKSVVEPHELCTRLDLVHRTFDPLVAVMSCNARLGAGVLDIFNVLAGCLPWSEG</sequence>
<feature type="compositionally biased region" description="Low complexity" evidence="1">
    <location>
        <begin position="17"/>
        <end position="39"/>
    </location>
</feature>
<dbReference type="EMBL" id="GL832991">
    <property type="protein sequence ID" value="EGD80203.1"/>
    <property type="molecule type" value="Genomic_DNA"/>
</dbReference>
<dbReference type="GeneID" id="16068792"/>
<dbReference type="OrthoDB" id="10687728at2759"/>
<feature type="compositionally biased region" description="Basic and acidic residues" evidence="1">
    <location>
        <begin position="42"/>
        <end position="54"/>
    </location>
</feature>
<proteinExistence type="predicted"/>
<dbReference type="InParanoid" id="F2URA0"/>
<feature type="region of interest" description="Disordered" evidence="1">
    <location>
        <begin position="1"/>
        <end position="227"/>
    </location>
</feature>
<evidence type="ECO:0000313" key="2">
    <source>
        <dbReference type="EMBL" id="EGD80203.1"/>
    </source>
</evidence>
<dbReference type="RefSeq" id="XP_004988265.1">
    <property type="nucleotide sequence ID" value="XM_004988208.1"/>
</dbReference>
<dbReference type="AlphaFoldDB" id="F2URA0"/>